<proteinExistence type="inferred from homology"/>
<dbReference type="Pfam" id="PF01497">
    <property type="entry name" value="Peripla_BP_2"/>
    <property type="match status" value="1"/>
</dbReference>
<sequence length="320" mass="35867">MMRPMQVLQKVSGCLAVLVLLALAGSSQAETVRTVEHAFGETRIEDRPQRLVTLYQGATDTAVALGLEPVGVVESWVEKPMYRYLRGGLPEDVRYLGLETQPDLETVAWLAPDLIVGARYRHDAVYPLLSRIAPTVVPDTAYDFKAMLRLMGEATGRERRAQALLDDWEARVADFRRRIAAALGEAWPQEVAVVSFRSDHARLYYDGFARSILDELGFQSPDAQQQSGWGIKLTSRESISAMDADAIFVFMRDSDPAVAETYRQWTQHPLWQNLKAARQGRVYRVDPVIWSMGGGILAANRLLDALYAHYGLEPGRETQE</sequence>
<name>A0ABV7LS58_9GAMM</name>
<keyword evidence="4" id="KW-0406">Ion transport</keyword>
<dbReference type="Proteomes" id="UP001595579">
    <property type="component" value="Unassembled WGS sequence"/>
</dbReference>
<feature type="chain" id="PRO_5045769864" evidence="7">
    <location>
        <begin position="30"/>
        <end position="320"/>
    </location>
</feature>
<evidence type="ECO:0000256" key="3">
    <source>
        <dbReference type="ARBA" id="ARBA00022448"/>
    </source>
</evidence>
<reference evidence="10" key="1">
    <citation type="journal article" date="2019" name="Int. J. Syst. Evol. Microbiol.">
        <title>The Global Catalogue of Microorganisms (GCM) 10K type strain sequencing project: providing services to taxonomists for standard genome sequencing and annotation.</title>
        <authorList>
            <consortium name="The Broad Institute Genomics Platform"/>
            <consortium name="The Broad Institute Genome Sequencing Center for Infectious Disease"/>
            <person name="Wu L."/>
            <person name="Ma J."/>
        </authorList>
    </citation>
    <scope>NUCLEOTIDE SEQUENCE [LARGE SCALE GENOMIC DNA]</scope>
    <source>
        <strain evidence="10">CECT 7698</strain>
    </source>
</reference>
<dbReference type="PROSITE" id="PS50983">
    <property type="entry name" value="FE_B12_PBP"/>
    <property type="match status" value="1"/>
</dbReference>
<keyword evidence="4" id="KW-0408">Iron</keyword>
<evidence type="ECO:0000256" key="4">
    <source>
        <dbReference type="ARBA" id="ARBA00022496"/>
    </source>
</evidence>
<dbReference type="InterPro" id="IPR051313">
    <property type="entry name" value="Bact_iron-sidero_bind"/>
</dbReference>
<dbReference type="RefSeq" id="WP_386775023.1">
    <property type="nucleotide sequence ID" value="NZ_JBHRUG010000027.1"/>
</dbReference>
<evidence type="ECO:0000313" key="10">
    <source>
        <dbReference type="Proteomes" id="UP001595579"/>
    </source>
</evidence>
<keyword evidence="3" id="KW-0813">Transport</keyword>
<protein>
    <submittedName>
        <fullName evidence="9">ABC transporter substrate-binding protein</fullName>
    </submittedName>
</protein>
<dbReference type="CDD" id="cd01146">
    <property type="entry name" value="FhuD"/>
    <property type="match status" value="1"/>
</dbReference>
<dbReference type="InterPro" id="IPR002491">
    <property type="entry name" value="ABC_transptr_periplasmic_BD"/>
</dbReference>
<feature type="domain" description="Fe/B12 periplasmic-binding" evidence="8">
    <location>
        <begin position="50"/>
        <end position="314"/>
    </location>
</feature>
<keyword evidence="5 7" id="KW-0732">Signal</keyword>
<dbReference type="PANTHER" id="PTHR30532:SF21">
    <property type="entry name" value="SIDEROPHORE-BINDING LIPOPROTEIN YFIY-RELATED"/>
    <property type="match status" value="1"/>
</dbReference>
<evidence type="ECO:0000313" key="9">
    <source>
        <dbReference type="EMBL" id="MFC3284753.1"/>
    </source>
</evidence>
<comment type="similarity">
    <text evidence="2">Belongs to the bacterial solute-binding protein 8 family.</text>
</comment>
<evidence type="ECO:0000256" key="1">
    <source>
        <dbReference type="ARBA" id="ARBA00004196"/>
    </source>
</evidence>
<evidence type="ECO:0000256" key="5">
    <source>
        <dbReference type="ARBA" id="ARBA00022729"/>
    </source>
</evidence>
<organism evidence="9 10">
    <name type="scientific">Litchfieldella rifensis</name>
    <dbReference type="NCBI Taxonomy" id="762643"/>
    <lineage>
        <taxon>Bacteria</taxon>
        <taxon>Pseudomonadati</taxon>
        <taxon>Pseudomonadota</taxon>
        <taxon>Gammaproteobacteria</taxon>
        <taxon>Oceanospirillales</taxon>
        <taxon>Halomonadaceae</taxon>
        <taxon>Litchfieldella</taxon>
    </lineage>
</organism>
<dbReference type="SUPFAM" id="SSF53807">
    <property type="entry name" value="Helical backbone' metal receptor"/>
    <property type="match status" value="1"/>
</dbReference>
<comment type="subcellular location">
    <subcellularLocation>
        <location evidence="1">Cell envelope</location>
    </subcellularLocation>
</comment>
<evidence type="ECO:0000256" key="7">
    <source>
        <dbReference type="SAM" id="SignalP"/>
    </source>
</evidence>
<dbReference type="Gene3D" id="3.40.50.1980">
    <property type="entry name" value="Nitrogenase molybdenum iron protein domain"/>
    <property type="match status" value="2"/>
</dbReference>
<feature type="signal peptide" evidence="7">
    <location>
        <begin position="1"/>
        <end position="29"/>
    </location>
</feature>
<keyword evidence="6" id="KW-0175">Coiled coil</keyword>
<keyword evidence="10" id="KW-1185">Reference proteome</keyword>
<dbReference type="EMBL" id="JBHRUG010000027">
    <property type="protein sequence ID" value="MFC3284753.1"/>
    <property type="molecule type" value="Genomic_DNA"/>
</dbReference>
<evidence type="ECO:0000259" key="8">
    <source>
        <dbReference type="PROSITE" id="PS50983"/>
    </source>
</evidence>
<evidence type="ECO:0000256" key="2">
    <source>
        <dbReference type="ARBA" id="ARBA00008814"/>
    </source>
</evidence>
<feature type="coiled-coil region" evidence="6">
    <location>
        <begin position="158"/>
        <end position="185"/>
    </location>
</feature>
<comment type="caution">
    <text evidence="9">The sequence shown here is derived from an EMBL/GenBank/DDBJ whole genome shotgun (WGS) entry which is preliminary data.</text>
</comment>
<dbReference type="PANTHER" id="PTHR30532">
    <property type="entry name" value="IRON III DICITRATE-BINDING PERIPLASMIC PROTEIN"/>
    <property type="match status" value="1"/>
</dbReference>
<keyword evidence="4" id="KW-0410">Iron transport</keyword>
<gene>
    <name evidence="9" type="ORF">ACFOEV_14215</name>
</gene>
<accession>A0ABV7LS58</accession>
<evidence type="ECO:0000256" key="6">
    <source>
        <dbReference type="SAM" id="Coils"/>
    </source>
</evidence>